<dbReference type="GO" id="GO:0005634">
    <property type="term" value="C:nucleus"/>
    <property type="evidence" value="ECO:0007669"/>
    <property type="project" value="UniProtKB-SubCell"/>
</dbReference>
<keyword evidence="10" id="KW-1185">Reference proteome</keyword>
<evidence type="ECO:0000313" key="10">
    <source>
        <dbReference type="Proteomes" id="UP000275267"/>
    </source>
</evidence>
<dbReference type="Proteomes" id="UP000275267">
    <property type="component" value="Unassembled WGS sequence"/>
</dbReference>
<evidence type="ECO:0000256" key="3">
    <source>
        <dbReference type="ARBA" id="ARBA00022786"/>
    </source>
</evidence>
<feature type="domain" description="F-box" evidence="8">
    <location>
        <begin position="199"/>
        <end position="239"/>
    </location>
</feature>
<reference evidence="10" key="1">
    <citation type="journal article" date="2019" name="Nat. Commun.">
        <title>The genome of broomcorn millet.</title>
        <authorList>
            <person name="Zou C."/>
            <person name="Miki D."/>
            <person name="Li D."/>
            <person name="Tang Q."/>
            <person name="Xiao L."/>
            <person name="Rajput S."/>
            <person name="Deng P."/>
            <person name="Jia W."/>
            <person name="Huang R."/>
            <person name="Zhang M."/>
            <person name="Sun Y."/>
            <person name="Hu J."/>
            <person name="Fu X."/>
            <person name="Schnable P.S."/>
            <person name="Li F."/>
            <person name="Zhang H."/>
            <person name="Feng B."/>
            <person name="Zhu X."/>
            <person name="Liu R."/>
            <person name="Schnable J.C."/>
            <person name="Zhu J.-K."/>
            <person name="Zhang H."/>
        </authorList>
    </citation>
    <scope>NUCLEOTIDE SEQUENCE [LARGE SCALE GENOMIC DNA]</scope>
</reference>
<feature type="compositionally biased region" description="Basic and acidic residues" evidence="7">
    <location>
        <begin position="319"/>
        <end position="330"/>
    </location>
</feature>
<dbReference type="FunFam" id="1.20.1280.50:FF:000067">
    <property type="entry name" value="F-box protein GID2"/>
    <property type="match status" value="1"/>
</dbReference>
<protein>
    <recommendedName>
        <fullName evidence="6">F-box protein GID2</fullName>
    </recommendedName>
</protein>
<keyword evidence="4" id="KW-0939">Gibberellin signaling pathway</keyword>
<feature type="region of interest" description="Disordered" evidence="7">
    <location>
        <begin position="1"/>
        <end position="67"/>
    </location>
</feature>
<keyword evidence="5" id="KW-0539">Nucleus</keyword>
<feature type="region of interest" description="Disordered" evidence="7">
    <location>
        <begin position="314"/>
        <end position="336"/>
    </location>
</feature>
<evidence type="ECO:0000256" key="2">
    <source>
        <dbReference type="ARBA" id="ARBA00004906"/>
    </source>
</evidence>
<dbReference type="PANTHER" id="PTHR47750:SF7">
    <property type="entry name" value="F-BOX PROTEIN"/>
    <property type="match status" value="1"/>
</dbReference>
<feature type="region of interest" description="Disordered" evidence="7">
    <location>
        <begin position="83"/>
        <end position="193"/>
    </location>
</feature>
<proteinExistence type="predicted"/>
<feature type="compositionally biased region" description="Low complexity" evidence="7">
    <location>
        <begin position="141"/>
        <end position="159"/>
    </location>
</feature>
<comment type="caution">
    <text evidence="9">The sequence shown here is derived from an EMBL/GenBank/DDBJ whole genome shotgun (WGS) entry which is preliminary data.</text>
</comment>
<dbReference type="SUPFAM" id="SSF81383">
    <property type="entry name" value="F-box domain"/>
    <property type="match status" value="1"/>
</dbReference>
<evidence type="ECO:0000313" key="9">
    <source>
        <dbReference type="EMBL" id="RLM78423.1"/>
    </source>
</evidence>
<accession>A0A3L6QCI5</accession>
<keyword evidence="3" id="KW-0833">Ubl conjugation pathway</keyword>
<dbReference type="InterPro" id="IPR044184">
    <property type="entry name" value="SNE/GID2"/>
</dbReference>
<comment type="subcellular location">
    <subcellularLocation>
        <location evidence="1">Nucleus</location>
    </subcellularLocation>
</comment>
<dbReference type="AlphaFoldDB" id="A0A3L6QCI5"/>
<dbReference type="EMBL" id="PQIB02000012">
    <property type="protein sequence ID" value="RLM78423.1"/>
    <property type="molecule type" value="Genomic_DNA"/>
</dbReference>
<gene>
    <name evidence="9" type="ORF">C2845_PM12G18450</name>
</gene>
<name>A0A3L6QCI5_PANMI</name>
<evidence type="ECO:0000259" key="8">
    <source>
        <dbReference type="Pfam" id="PF12937"/>
    </source>
</evidence>
<comment type="pathway">
    <text evidence="2">Protein modification; protein ubiquitination.</text>
</comment>
<feature type="compositionally biased region" description="Basic and acidic residues" evidence="7">
    <location>
        <begin position="36"/>
        <end position="46"/>
    </location>
</feature>
<evidence type="ECO:0000256" key="1">
    <source>
        <dbReference type="ARBA" id="ARBA00004123"/>
    </source>
</evidence>
<sequence length="336" mass="36372">MTSWDQDAQARGVSSGRDACRRPIGGRPPSYTARGESWEQKAESERKHFHLSIPKRETSSGGKNPRFGAFVARSSQIWFIRSASQAAADPRARGLTSLESPVMKCRSDSSGGDEDHRAPAASATGGDGLGEPSKKQRTEEPSSSSSGAGECSSSSASVQAPPPPTQREQSAPYAREGEQLPPDADAGGGEEARVPDLGEDLMFEVLMRAEARTLATAGCVSRGWRQLARDERLWEAACVREWANLGYPEQMLRTVVLSFGGFRRLYELYIRPVQRRAAGAPPGQRRGQVPVRLGRDQVQVSLSLLSTSFFLKMPNCPPPKKDKGNDRDKNGGGQCG</sequence>
<dbReference type="InterPro" id="IPR001810">
    <property type="entry name" value="F-box_dom"/>
</dbReference>
<dbReference type="Gene3D" id="1.20.1280.50">
    <property type="match status" value="1"/>
</dbReference>
<evidence type="ECO:0000256" key="6">
    <source>
        <dbReference type="ARBA" id="ARBA00069742"/>
    </source>
</evidence>
<dbReference type="STRING" id="4540.A0A3L6QCI5"/>
<organism evidence="9 10">
    <name type="scientific">Panicum miliaceum</name>
    <name type="common">Proso millet</name>
    <name type="synonym">Broomcorn millet</name>
    <dbReference type="NCBI Taxonomy" id="4540"/>
    <lineage>
        <taxon>Eukaryota</taxon>
        <taxon>Viridiplantae</taxon>
        <taxon>Streptophyta</taxon>
        <taxon>Embryophyta</taxon>
        <taxon>Tracheophyta</taxon>
        <taxon>Spermatophyta</taxon>
        <taxon>Magnoliopsida</taxon>
        <taxon>Liliopsida</taxon>
        <taxon>Poales</taxon>
        <taxon>Poaceae</taxon>
        <taxon>PACMAD clade</taxon>
        <taxon>Panicoideae</taxon>
        <taxon>Panicodae</taxon>
        <taxon>Paniceae</taxon>
        <taxon>Panicinae</taxon>
        <taxon>Panicum</taxon>
        <taxon>Panicum sect. Panicum</taxon>
    </lineage>
</organism>
<dbReference type="GO" id="GO:0019005">
    <property type="term" value="C:SCF ubiquitin ligase complex"/>
    <property type="evidence" value="ECO:0007669"/>
    <property type="project" value="InterPro"/>
</dbReference>
<evidence type="ECO:0000256" key="5">
    <source>
        <dbReference type="ARBA" id="ARBA00023242"/>
    </source>
</evidence>
<dbReference type="CDD" id="cd22151">
    <property type="entry name" value="F-box_AtGID2-like"/>
    <property type="match status" value="1"/>
</dbReference>
<dbReference type="OrthoDB" id="781091at2759"/>
<dbReference type="GO" id="GO:0009937">
    <property type="term" value="P:regulation of gibberellic acid mediated signaling pathway"/>
    <property type="evidence" value="ECO:0007669"/>
    <property type="project" value="InterPro"/>
</dbReference>
<evidence type="ECO:0000256" key="4">
    <source>
        <dbReference type="ARBA" id="ARBA00022941"/>
    </source>
</evidence>
<dbReference type="InterPro" id="IPR036047">
    <property type="entry name" value="F-box-like_dom_sf"/>
</dbReference>
<evidence type="ECO:0000256" key="7">
    <source>
        <dbReference type="SAM" id="MobiDB-lite"/>
    </source>
</evidence>
<dbReference type="PANTHER" id="PTHR47750">
    <property type="entry name" value="F-BOX PROTEIN SNE"/>
    <property type="match status" value="1"/>
</dbReference>
<dbReference type="Pfam" id="PF12937">
    <property type="entry name" value="F-box-like"/>
    <property type="match status" value="1"/>
</dbReference>
<dbReference type="GO" id="GO:0009740">
    <property type="term" value="P:gibberellic acid mediated signaling pathway"/>
    <property type="evidence" value="ECO:0007669"/>
    <property type="project" value="UniProtKB-KW"/>
</dbReference>